<organism evidence="6 7">
    <name type="scientific">Saccharopolyspora griseoalba</name>
    <dbReference type="NCBI Taxonomy" id="1431848"/>
    <lineage>
        <taxon>Bacteria</taxon>
        <taxon>Bacillati</taxon>
        <taxon>Actinomycetota</taxon>
        <taxon>Actinomycetes</taxon>
        <taxon>Pseudonocardiales</taxon>
        <taxon>Pseudonocardiaceae</taxon>
        <taxon>Saccharopolyspora</taxon>
    </lineage>
</organism>
<feature type="domain" description="HTH tetR-type" evidence="5">
    <location>
        <begin position="12"/>
        <end position="72"/>
    </location>
</feature>
<name>A0ABW2LNG9_9PSEU</name>
<evidence type="ECO:0000256" key="3">
    <source>
        <dbReference type="ARBA" id="ARBA00023163"/>
    </source>
</evidence>
<reference evidence="7" key="1">
    <citation type="journal article" date="2019" name="Int. J. Syst. Evol. Microbiol.">
        <title>The Global Catalogue of Microorganisms (GCM) 10K type strain sequencing project: providing services to taxonomists for standard genome sequencing and annotation.</title>
        <authorList>
            <consortium name="The Broad Institute Genomics Platform"/>
            <consortium name="The Broad Institute Genome Sequencing Center for Infectious Disease"/>
            <person name="Wu L."/>
            <person name="Ma J."/>
        </authorList>
    </citation>
    <scope>NUCLEOTIDE SEQUENCE [LARGE SCALE GENOMIC DNA]</scope>
    <source>
        <strain evidence="7">WLHS5</strain>
    </source>
</reference>
<evidence type="ECO:0000313" key="6">
    <source>
        <dbReference type="EMBL" id="MFC7342898.1"/>
    </source>
</evidence>
<evidence type="ECO:0000256" key="4">
    <source>
        <dbReference type="PROSITE-ProRule" id="PRU00335"/>
    </source>
</evidence>
<dbReference type="InterPro" id="IPR001647">
    <property type="entry name" value="HTH_TetR"/>
</dbReference>
<dbReference type="SUPFAM" id="SSF48498">
    <property type="entry name" value="Tetracyclin repressor-like, C-terminal domain"/>
    <property type="match status" value="1"/>
</dbReference>
<evidence type="ECO:0000259" key="5">
    <source>
        <dbReference type="PROSITE" id="PS50977"/>
    </source>
</evidence>
<dbReference type="PROSITE" id="PS50977">
    <property type="entry name" value="HTH_TETR_2"/>
    <property type="match status" value="1"/>
</dbReference>
<dbReference type="InterPro" id="IPR036271">
    <property type="entry name" value="Tet_transcr_reg_TetR-rel_C_sf"/>
</dbReference>
<dbReference type="InterPro" id="IPR009057">
    <property type="entry name" value="Homeodomain-like_sf"/>
</dbReference>
<comment type="caution">
    <text evidence="6">The sequence shown here is derived from an EMBL/GenBank/DDBJ whole genome shotgun (WGS) entry which is preliminary data.</text>
</comment>
<dbReference type="PANTHER" id="PTHR47506:SF6">
    <property type="entry name" value="HTH-TYPE TRANSCRIPTIONAL REPRESSOR NEMR"/>
    <property type="match status" value="1"/>
</dbReference>
<dbReference type="Gene3D" id="1.10.357.10">
    <property type="entry name" value="Tetracycline Repressor, domain 2"/>
    <property type="match status" value="1"/>
</dbReference>
<feature type="DNA-binding region" description="H-T-H motif" evidence="4">
    <location>
        <begin position="35"/>
        <end position="54"/>
    </location>
</feature>
<keyword evidence="7" id="KW-1185">Reference proteome</keyword>
<evidence type="ECO:0000256" key="2">
    <source>
        <dbReference type="ARBA" id="ARBA00023125"/>
    </source>
</evidence>
<gene>
    <name evidence="6" type="ORF">ACFQRI_15955</name>
</gene>
<protein>
    <submittedName>
        <fullName evidence="6">TetR family transcriptional regulator</fullName>
    </submittedName>
</protein>
<keyword evidence="3" id="KW-0804">Transcription</keyword>
<dbReference type="Proteomes" id="UP001596504">
    <property type="component" value="Unassembled WGS sequence"/>
</dbReference>
<dbReference type="RefSeq" id="WP_380669233.1">
    <property type="nucleotide sequence ID" value="NZ_JBHTCJ010000007.1"/>
</dbReference>
<accession>A0ABW2LNG9</accession>
<sequence length="215" mass="23143">MAGSRGEYRKSAQRREQIVEAAFAVFAKAGYTASSVSQIAREVGMTQAGVLHHFAGGKTALLEAVLERRDERAEQVLEGRRGTGFLAGLVEISREQAGLRGAVQLYTILSAEATDPDHPAHERFRDRVERIASAVANAYAEARADGALREGVEPRAAALSTLAMTEGLELLWLNGQDVDMAEAIRAHINTFLAEPLQPALPGARQTADQPTPTAR</sequence>
<dbReference type="PANTHER" id="PTHR47506">
    <property type="entry name" value="TRANSCRIPTIONAL REGULATORY PROTEIN"/>
    <property type="match status" value="1"/>
</dbReference>
<dbReference type="EMBL" id="JBHTCJ010000007">
    <property type="protein sequence ID" value="MFC7342898.1"/>
    <property type="molecule type" value="Genomic_DNA"/>
</dbReference>
<evidence type="ECO:0000256" key="1">
    <source>
        <dbReference type="ARBA" id="ARBA00023015"/>
    </source>
</evidence>
<evidence type="ECO:0000313" key="7">
    <source>
        <dbReference type="Proteomes" id="UP001596504"/>
    </source>
</evidence>
<proteinExistence type="predicted"/>
<keyword evidence="1" id="KW-0805">Transcription regulation</keyword>
<dbReference type="Pfam" id="PF00440">
    <property type="entry name" value="TetR_N"/>
    <property type="match status" value="1"/>
</dbReference>
<dbReference type="SUPFAM" id="SSF46689">
    <property type="entry name" value="Homeodomain-like"/>
    <property type="match status" value="1"/>
</dbReference>
<keyword evidence="2 4" id="KW-0238">DNA-binding</keyword>